<dbReference type="EMBL" id="CAJVQA010002773">
    <property type="protein sequence ID" value="CAG8556954.1"/>
    <property type="molecule type" value="Genomic_DNA"/>
</dbReference>
<evidence type="ECO:0000313" key="2">
    <source>
        <dbReference type="Proteomes" id="UP000789759"/>
    </source>
</evidence>
<organism evidence="1 2">
    <name type="scientific">Cetraspora pellucida</name>
    <dbReference type="NCBI Taxonomy" id="1433469"/>
    <lineage>
        <taxon>Eukaryota</taxon>
        <taxon>Fungi</taxon>
        <taxon>Fungi incertae sedis</taxon>
        <taxon>Mucoromycota</taxon>
        <taxon>Glomeromycotina</taxon>
        <taxon>Glomeromycetes</taxon>
        <taxon>Diversisporales</taxon>
        <taxon>Gigasporaceae</taxon>
        <taxon>Cetraspora</taxon>
    </lineage>
</organism>
<comment type="caution">
    <text evidence="1">The sequence shown here is derived from an EMBL/GenBank/DDBJ whole genome shotgun (WGS) entry which is preliminary data.</text>
</comment>
<accession>A0A9N9BAB4</accession>
<gene>
    <name evidence="1" type="ORF">CPELLU_LOCUS5019</name>
</gene>
<dbReference type="AlphaFoldDB" id="A0A9N9BAB4"/>
<evidence type="ECO:0000313" key="1">
    <source>
        <dbReference type="EMBL" id="CAG8556954.1"/>
    </source>
</evidence>
<name>A0A9N9BAB4_9GLOM</name>
<sequence length="136" mass="15111">MPSVSHSLSTSRCNVTVACDSCPKKRGHKKCCPNPITTTPLPPHKIIEFNVDGLWEMLDDLSQQIDSDYDLSTQDLINNDQMEILSSTSSLPCLHENTAGHCCHKGCIGRFNNGQEDFPITVGNDKPFEHAFKVYC</sequence>
<protein>
    <submittedName>
        <fullName evidence="1">5488_t:CDS:1</fullName>
    </submittedName>
</protein>
<reference evidence="1" key="1">
    <citation type="submission" date="2021-06" db="EMBL/GenBank/DDBJ databases">
        <authorList>
            <person name="Kallberg Y."/>
            <person name="Tangrot J."/>
            <person name="Rosling A."/>
        </authorList>
    </citation>
    <scope>NUCLEOTIDE SEQUENCE</scope>
    <source>
        <strain evidence="1">FL966</strain>
    </source>
</reference>
<proteinExistence type="predicted"/>
<dbReference type="Proteomes" id="UP000789759">
    <property type="component" value="Unassembled WGS sequence"/>
</dbReference>
<dbReference type="OrthoDB" id="2123952at2759"/>
<keyword evidence="2" id="KW-1185">Reference proteome</keyword>